<dbReference type="PANTHER" id="PTHR11409:SF37">
    <property type="entry name" value="ADENOSINE DEAMINASE DOMAIN-CONTAINING PROTEIN"/>
    <property type="match status" value="1"/>
</dbReference>
<gene>
    <name evidence="2" type="ORF">HIM_06886</name>
</gene>
<feature type="region of interest" description="Disordered" evidence="1">
    <location>
        <begin position="550"/>
        <end position="574"/>
    </location>
</feature>
<organism evidence="2 3">
    <name type="scientific">Hirsutella minnesotensis 3608</name>
    <dbReference type="NCBI Taxonomy" id="1043627"/>
    <lineage>
        <taxon>Eukaryota</taxon>
        <taxon>Fungi</taxon>
        <taxon>Dikarya</taxon>
        <taxon>Ascomycota</taxon>
        <taxon>Pezizomycotina</taxon>
        <taxon>Sordariomycetes</taxon>
        <taxon>Hypocreomycetidae</taxon>
        <taxon>Hypocreales</taxon>
        <taxon>Ophiocordycipitaceae</taxon>
        <taxon>Hirsutella</taxon>
    </lineage>
</organism>
<keyword evidence="3" id="KW-1185">Reference proteome</keyword>
<evidence type="ECO:0000313" key="2">
    <source>
        <dbReference type="EMBL" id="KJZ73768.1"/>
    </source>
</evidence>
<dbReference type="Gene3D" id="3.20.20.140">
    <property type="entry name" value="Metal-dependent hydrolases"/>
    <property type="match status" value="2"/>
</dbReference>
<evidence type="ECO:0008006" key="4">
    <source>
        <dbReference type="Google" id="ProtNLM"/>
    </source>
</evidence>
<reference evidence="2 3" key="1">
    <citation type="journal article" date="2014" name="Genome Biol. Evol.">
        <title>Comparative genomics and transcriptomics analyses reveal divergent lifestyle features of nematode endoparasitic fungus Hirsutella minnesotensis.</title>
        <authorList>
            <person name="Lai Y."/>
            <person name="Liu K."/>
            <person name="Zhang X."/>
            <person name="Zhang X."/>
            <person name="Li K."/>
            <person name="Wang N."/>
            <person name="Shu C."/>
            <person name="Wu Y."/>
            <person name="Wang C."/>
            <person name="Bushley K.E."/>
            <person name="Xiang M."/>
            <person name="Liu X."/>
        </authorList>
    </citation>
    <scope>NUCLEOTIDE SEQUENCE [LARGE SCALE GENOMIC DNA]</scope>
    <source>
        <strain evidence="2 3">3608</strain>
    </source>
</reference>
<dbReference type="InterPro" id="IPR032466">
    <property type="entry name" value="Metal_Hydrolase"/>
</dbReference>
<dbReference type="SUPFAM" id="SSF51556">
    <property type="entry name" value="Metallo-dependent hydrolases"/>
    <property type="match status" value="1"/>
</dbReference>
<dbReference type="GO" id="GO:0006154">
    <property type="term" value="P:adenosine catabolic process"/>
    <property type="evidence" value="ECO:0007669"/>
    <property type="project" value="TreeGrafter"/>
</dbReference>
<dbReference type="EMBL" id="KQ030532">
    <property type="protein sequence ID" value="KJZ73768.1"/>
    <property type="molecule type" value="Genomic_DNA"/>
</dbReference>
<name>A0A0F7ZTV4_9HYPO</name>
<dbReference type="Proteomes" id="UP000054481">
    <property type="component" value="Unassembled WGS sequence"/>
</dbReference>
<accession>A0A0F7ZTV4</accession>
<dbReference type="PANTHER" id="PTHR11409">
    <property type="entry name" value="ADENOSINE DEAMINASE"/>
    <property type="match status" value="1"/>
</dbReference>
<dbReference type="OrthoDB" id="7202371at2759"/>
<dbReference type="GO" id="GO:0046103">
    <property type="term" value="P:inosine biosynthetic process"/>
    <property type="evidence" value="ECO:0007669"/>
    <property type="project" value="TreeGrafter"/>
</dbReference>
<protein>
    <recommendedName>
        <fullName evidence="4">Adenosine deaminase domain-containing protein</fullName>
    </recommendedName>
</protein>
<evidence type="ECO:0000313" key="3">
    <source>
        <dbReference type="Proteomes" id="UP000054481"/>
    </source>
</evidence>
<dbReference type="InterPro" id="IPR006330">
    <property type="entry name" value="Ado/ade_deaminase"/>
</dbReference>
<sequence length="589" mass="64193">MDSTSIGSAELWQQMLQDSNEDMAAARRALAAQLHPGTELAATADEEELPTEESTYAAARAKVLADEKAMAFGARCRARATPLEIRANDVLVALRAADDANIYDAAPPRPIAAGGGSVSLAPGSAAALDRCELQFCVLGEDVETAPGNVFASDYAPRQTMRFRDFMGEFPRWYPDVDVDRWLERKLVLEADQVYAPLQTAEGAWRLFNARTRMMKGLFGYRAAFCAYTRLFCEDLARDGVVYAEVRPNFMPSNRLRRDDGSGPLGNEATVELLVDVVSRFRDEQAARGRFFGGLKVIYCTPRSFDPAAVGEALDECLRFKKRWPEWIAGFDLVGEEAQGRPLRDFAGVLLAFKRRCAAEGVEVRLRARGVCVELCPVSNEVLGLTPRADGHAMYALLANNVHCTVNSDNGGIFQYSPPVSLSLGRFFPWQVGQSTDATAQVDALARLLPGHGRQAGRGPVWLEAAGALEHRARVPRARRARRRPAPLAGPVARVPALARRRARRGRRAAAGLSSAVDARCGSEPGTNQGLRYVDLGVEMSGAARDVHGDERAVVDGGGPSVRHGPAMRLCGPAPGRRNAVWTRIRRPRT</sequence>
<dbReference type="AlphaFoldDB" id="A0A0F7ZTV4"/>
<dbReference type="GO" id="GO:0004000">
    <property type="term" value="F:adenosine deaminase activity"/>
    <property type="evidence" value="ECO:0007669"/>
    <property type="project" value="TreeGrafter"/>
</dbReference>
<evidence type="ECO:0000256" key="1">
    <source>
        <dbReference type="SAM" id="MobiDB-lite"/>
    </source>
</evidence>
<proteinExistence type="predicted"/>